<feature type="transmembrane region" description="Helical" evidence="6">
    <location>
        <begin position="206"/>
        <end position="225"/>
    </location>
</feature>
<evidence type="ECO:0000256" key="6">
    <source>
        <dbReference type="SAM" id="Phobius"/>
    </source>
</evidence>
<dbReference type="PANTHER" id="PTHR30618:SF0">
    <property type="entry name" value="PURINE-URACIL PERMEASE NCS1"/>
    <property type="match status" value="1"/>
</dbReference>
<feature type="transmembrane region" description="Helical" evidence="6">
    <location>
        <begin position="295"/>
        <end position="319"/>
    </location>
</feature>
<comment type="subcellular location">
    <subcellularLocation>
        <location evidence="1">Membrane</location>
        <topology evidence="1">Multi-pass membrane protein</topology>
    </subcellularLocation>
</comment>
<reference evidence="8" key="1">
    <citation type="journal article" date="2018" name="MSphere">
        <title>Fusobacterium Genomics Using MinION and Illumina Sequencing Enables Genome Completion and Correction.</title>
        <authorList>
            <person name="Todd S.M."/>
            <person name="Settlage R.E."/>
            <person name="Lahmers K.K."/>
            <person name="Slade D.J."/>
        </authorList>
    </citation>
    <scope>NUCLEOTIDE SEQUENCE [LARGE SCALE GENOMIC DNA]</scope>
    <source>
        <strain evidence="8">ATCC 27725</strain>
    </source>
</reference>
<dbReference type="InterPro" id="IPR045225">
    <property type="entry name" value="Uracil/uridine/allantoin_perm"/>
</dbReference>
<feature type="transmembrane region" description="Helical" evidence="6">
    <location>
        <begin position="331"/>
        <end position="350"/>
    </location>
</feature>
<dbReference type="CDD" id="cd11483">
    <property type="entry name" value="SLC-NCS1sbd_Mhp1-like"/>
    <property type="match status" value="1"/>
</dbReference>
<keyword evidence="3 6" id="KW-0812">Transmembrane</keyword>
<gene>
    <name evidence="7" type="ORF">C4N18_03215</name>
</gene>
<dbReference type="PANTHER" id="PTHR30618">
    <property type="entry name" value="NCS1 FAMILY PURINE/PYRIMIDINE TRANSPORTER"/>
    <property type="match status" value="1"/>
</dbReference>
<feature type="transmembrane region" description="Helical" evidence="6">
    <location>
        <begin position="25"/>
        <end position="46"/>
    </location>
</feature>
<feature type="transmembrane region" description="Helical" evidence="6">
    <location>
        <begin position="252"/>
        <end position="275"/>
    </location>
</feature>
<keyword evidence="5 6" id="KW-0472">Membrane</keyword>
<dbReference type="RefSeq" id="WP_005949021.1">
    <property type="nucleotide sequence ID" value="NZ_CP028103.1"/>
</dbReference>
<evidence type="ECO:0000313" key="7">
    <source>
        <dbReference type="EMBL" id="AVQ30286.1"/>
    </source>
</evidence>
<feature type="transmembrane region" description="Helical" evidence="6">
    <location>
        <begin position="405"/>
        <end position="422"/>
    </location>
</feature>
<evidence type="ECO:0000256" key="3">
    <source>
        <dbReference type="ARBA" id="ARBA00022692"/>
    </source>
</evidence>
<evidence type="ECO:0000313" key="8">
    <source>
        <dbReference type="Proteomes" id="UP000241238"/>
    </source>
</evidence>
<organism evidence="7 8">
    <name type="scientific">Fusobacterium varium ATCC 27725</name>
    <dbReference type="NCBI Taxonomy" id="469618"/>
    <lineage>
        <taxon>Bacteria</taxon>
        <taxon>Fusobacteriati</taxon>
        <taxon>Fusobacteriota</taxon>
        <taxon>Fusobacteriia</taxon>
        <taxon>Fusobacteriales</taxon>
        <taxon>Fusobacteriaceae</taxon>
        <taxon>Fusobacterium</taxon>
    </lineage>
</organism>
<sequence>MNSENEKLRSKELLPTGSKERDMSLFDYIILWAGMTINIVAFSLGAQYYNGGKGLSPWTLVCVMLIGYGIVTLFTSLVGDIGTKYGVPFAAYIRAPFGYKGANIAGFIRAIPGLYWFGFLTWIGAGSLNKIMAIIFPGFDNLMLMIIIFAAVQVLNTMYGLKAMAKFGWIAIPSLAVMFTAILIGTLNKYNITIPEIMSIETEGGYSFAFAIAGIAGGWLTMALNGSDLTRQIKRYENYENMNFFQRNKRAIFGQVVGLMIVGVVTMLIGVASGITSGFWDLNDVVPDLFANNNITLILCFIVIVFAQWSTNTAANLLPPALVLLNFSPKIKYWMSTIICGTISIGIMPWKIQSSGGFLVDIQSWISQMLGPIIGIILTDYFIIRKCQLNVKDLYTAGGQYEYTNGYNISAIIALFIAFFIGLLFGDYAFFVGSIVSVIVYYVLMKCITLKKYNQNIGKEIFFDSSIN</sequence>
<evidence type="ECO:0000256" key="5">
    <source>
        <dbReference type="ARBA" id="ARBA00023136"/>
    </source>
</evidence>
<feature type="transmembrane region" description="Helical" evidence="6">
    <location>
        <begin position="362"/>
        <end position="384"/>
    </location>
</feature>
<dbReference type="EMBL" id="CP028103">
    <property type="protein sequence ID" value="AVQ30286.1"/>
    <property type="molecule type" value="Genomic_DNA"/>
</dbReference>
<feature type="transmembrane region" description="Helical" evidence="6">
    <location>
        <begin position="428"/>
        <end position="444"/>
    </location>
</feature>
<keyword evidence="4 6" id="KW-1133">Transmembrane helix</keyword>
<accession>A0ABN5JFV5</accession>
<comment type="similarity">
    <text evidence="2">Belongs to the purine-cytosine permease (2.A.39) family.</text>
</comment>
<feature type="transmembrane region" description="Helical" evidence="6">
    <location>
        <begin position="58"/>
        <end position="81"/>
    </location>
</feature>
<protein>
    <submittedName>
        <fullName evidence="7">Thiamine permease</fullName>
    </submittedName>
</protein>
<feature type="transmembrane region" description="Helical" evidence="6">
    <location>
        <begin position="167"/>
        <end position="186"/>
    </location>
</feature>
<feature type="transmembrane region" description="Helical" evidence="6">
    <location>
        <begin position="102"/>
        <end position="125"/>
    </location>
</feature>
<evidence type="ECO:0000256" key="1">
    <source>
        <dbReference type="ARBA" id="ARBA00004141"/>
    </source>
</evidence>
<dbReference type="InterPro" id="IPR001248">
    <property type="entry name" value="Pur-cyt_permease"/>
</dbReference>
<name>A0ABN5JFV5_FUSVA</name>
<dbReference type="Proteomes" id="UP000241238">
    <property type="component" value="Chromosome"/>
</dbReference>
<keyword evidence="8" id="KW-1185">Reference proteome</keyword>
<proteinExistence type="inferred from homology"/>
<dbReference type="Gene3D" id="1.10.4160.10">
    <property type="entry name" value="Hydantoin permease"/>
    <property type="match status" value="1"/>
</dbReference>
<evidence type="ECO:0000256" key="2">
    <source>
        <dbReference type="ARBA" id="ARBA00008974"/>
    </source>
</evidence>
<dbReference type="GeneID" id="77466987"/>
<feature type="transmembrane region" description="Helical" evidence="6">
    <location>
        <begin position="131"/>
        <end position="155"/>
    </location>
</feature>
<evidence type="ECO:0000256" key="4">
    <source>
        <dbReference type="ARBA" id="ARBA00022989"/>
    </source>
</evidence>
<dbReference type="Pfam" id="PF02133">
    <property type="entry name" value="Transp_cyt_pur"/>
    <property type="match status" value="1"/>
</dbReference>